<dbReference type="AlphaFoldDB" id="A0A1L9RZ39"/>
<feature type="region of interest" description="Disordered" evidence="1">
    <location>
        <begin position="647"/>
        <end position="738"/>
    </location>
</feature>
<name>A0A1L9RZ39_ASPWE</name>
<evidence type="ECO:0000313" key="2">
    <source>
        <dbReference type="EMBL" id="OJJ40226.1"/>
    </source>
</evidence>
<feature type="compositionally biased region" description="Polar residues" evidence="1">
    <location>
        <begin position="250"/>
        <end position="262"/>
    </location>
</feature>
<dbReference type="STRING" id="1073089.A0A1L9RZ39"/>
<keyword evidence="3" id="KW-1185">Reference proteome</keyword>
<dbReference type="Proteomes" id="UP000184383">
    <property type="component" value="Unassembled WGS sequence"/>
</dbReference>
<dbReference type="GeneID" id="63748109"/>
<sequence length="770" mass="85658">MPFFSRKSKSRSRFSASAIKSVDNLSNPPPSDTLVYHRRFSDARLPVYNNDPQPPLPPPQRDQQPPSSSNPARSVHRSQTHRHSNHYPDRSSVPASWPEPTSEEQLALAPNHEHHHAPPAIDNNISNKETPRKLKKNIFNLHSSSSGSTPSFLERGLSVKRPSYHHRQQHKQQQQQQQQPQKTPPPPSSPVPSSVKKSSILDAPDTHSNLKQMPQNVLSHDSSRPSIQQQQQPQRPPRSPQQPPSLQRSNTTSTIDQLQNPSAVDLPSGAPRLDPSLSARTPYQQSIGPPSPLSSSTSQSIRPESPPQGSIPYRNSSDMAGPERQTGPPPQGQGQSQNSQPSGHSPYPSISQESSFKGNASQQSIQEQQGRSTPTPSTRERRDRDDGDIDVRTLLQKHDELQAKYSKVKRYYFEKEAQVQHLQNTVAHQRMAVSRTVLDDNEYANRFNRVDGAIKDLAFSVRKDWKCLPPWMAGYVNEDAHTVGTKEMLAIGRAVMSRWVVDEIFHRHFHPALEPNFSIQLKAIEMNLRRQQTKTYSEEDKENAIARISNWRRTTFDGLTDLLQGPKADENRVQLIDHLVSKLVANLELNLKEPPPPGLDAGARMIVENAVGIADKIPLESRDVCIEYYLPGTMVNETNMKIEVGLPPVTNAAAPPPARVSVDKDGQGHDEAENGERESPPGSTNTSPMEGSSGPSPNREQYKKKSMLSSFMSKKQGGGAPTEPPRSPTVASKPSKDEERVIRFSSFLSAEVRGKGPMNVLIKAPVYVME</sequence>
<evidence type="ECO:0000313" key="3">
    <source>
        <dbReference type="Proteomes" id="UP000184383"/>
    </source>
</evidence>
<feature type="compositionally biased region" description="Low complexity" evidence="1">
    <location>
        <begin position="61"/>
        <end position="71"/>
    </location>
</feature>
<organism evidence="2 3">
    <name type="scientific">Aspergillus wentii DTO 134E9</name>
    <dbReference type="NCBI Taxonomy" id="1073089"/>
    <lineage>
        <taxon>Eukaryota</taxon>
        <taxon>Fungi</taxon>
        <taxon>Dikarya</taxon>
        <taxon>Ascomycota</taxon>
        <taxon>Pezizomycotina</taxon>
        <taxon>Eurotiomycetes</taxon>
        <taxon>Eurotiomycetidae</taxon>
        <taxon>Eurotiales</taxon>
        <taxon>Aspergillaceae</taxon>
        <taxon>Aspergillus</taxon>
        <taxon>Aspergillus subgen. Cremei</taxon>
    </lineage>
</organism>
<evidence type="ECO:0000256" key="1">
    <source>
        <dbReference type="SAM" id="MobiDB-lite"/>
    </source>
</evidence>
<feature type="compositionally biased region" description="Polar residues" evidence="1">
    <location>
        <begin position="348"/>
        <end position="370"/>
    </location>
</feature>
<protein>
    <submittedName>
        <fullName evidence="2">Uncharacterized protein</fullName>
    </submittedName>
</protein>
<feature type="compositionally biased region" description="Low complexity" evidence="1">
    <location>
        <begin position="284"/>
        <end position="300"/>
    </location>
</feature>
<feature type="compositionally biased region" description="Polar residues" evidence="1">
    <location>
        <begin position="140"/>
        <end position="151"/>
    </location>
</feature>
<proteinExistence type="predicted"/>
<gene>
    <name evidence="2" type="ORF">ASPWEDRAFT_194392</name>
</gene>
<reference evidence="3" key="1">
    <citation type="journal article" date="2017" name="Genome Biol.">
        <title>Comparative genomics reveals high biological diversity and specific adaptations in the industrially and medically important fungal genus Aspergillus.</title>
        <authorList>
            <person name="de Vries R.P."/>
            <person name="Riley R."/>
            <person name="Wiebenga A."/>
            <person name="Aguilar-Osorio G."/>
            <person name="Amillis S."/>
            <person name="Uchima C.A."/>
            <person name="Anderluh G."/>
            <person name="Asadollahi M."/>
            <person name="Askin M."/>
            <person name="Barry K."/>
            <person name="Battaglia E."/>
            <person name="Bayram O."/>
            <person name="Benocci T."/>
            <person name="Braus-Stromeyer S.A."/>
            <person name="Caldana C."/>
            <person name="Canovas D."/>
            <person name="Cerqueira G.C."/>
            <person name="Chen F."/>
            <person name="Chen W."/>
            <person name="Choi C."/>
            <person name="Clum A."/>
            <person name="Dos Santos R.A."/>
            <person name="Damasio A.R."/>
            <person name="Diallinas G."/>
            <person name="Emri T."/>
            <person name="Fekete E."/>
            <person name="Flipphi M."/>
            <person name="Freyberg S."/>
            <person name="Gallo A."/>
            <person name="Gournas C."/>
            <person name="Habgood R."/>
            <person name="Hainaut M."/>
            <person name="Harispe M.L."/>
            <person name="Henrissat B."/>
            <person name="Hilden K.S."/>
            <person name="Hope R."/>
            <person name="Hossain A."/>
            <person name="Karabika E."/>
            <person name="Karaffa L."/>
            <person name="Karanyi Z."/>
            <person name="Krasevec N."/>
            <person name="Kuo A."/>
            <person name="Kusch H."/>
            <person name="LaButti K."/>
            <person name="Lagendijk E.L."/>
            <person name="Lapidus A."/>
            <person name="Levasseur A."/>
            <person name="Lindquist E."/>
            <person name="Lipzen A."/>
            <person name="Logrieco A.F."/>
            <person name="MacCabe A."/>
            <person name="Maekelae M.R."/>
            <person name="Malavazi I."/>
            <person name="Melin P."/>
            <person name="Meyer V."/>
            <person name="Mielnichuk N."/>
            <person name="Miskei M."/>
            <person name="Molnar A.P."/>
            <person name="Mule G."/>
            <person name="Ngan C.Y."/>
            <person name="Orejas M."/>
            <person name="Orosz E."/>
            <person name="Ouedraogo J.P."/>
            <person name="Overkamp K.M."/>
            <person name="Park H.-S."/>
            <person name="Perrone G."/>
            <person name="Piumi F."/>
            <person name="Punt P.J."/>
            <person name="Ram A.F."/>
            <person name="Ramon A."/>
            <person name="Rauscher S."/>
            <person name="Record E."/>
            <person name="Riano-Pachon D.M."/>
            <person name="Robert V."/>
            <person name="Roehrig J."/>
            <person name="Ruller R."/>
            <person name="Salamov A."/>
            <person name="Salih N.S."/>
            <person name="Samson R.A."/>
            <person name="Sandor E."/>
            <person name="Sanguinetti M."/>
            <person name="Schuetze T."/>
            <person name="Sepcic K."/>
            <person name="Shelest E."/>
            <person name="Sherlock G."/>
            <person name="Sophianopoulou V."/>
            <person name="Squina F.M."/>
            <person name="Sun H."/>
            <person name="Susca A."/>
            <person name="Todd R.B."/>
            <person name="Tsang A."/>
            <person name="Unkles S.E."/>
            <person name="van de Wiele N."/>
            <person name="van Rossen-Uffink D."/>
            <person name="Oliveira J.V."/>
            <person name="Vesth T.C."/>
            <person name="Visser J."/>
            <person name="Yu J.-H."/>
            <person name="Zhou M."/>
            <person name="Andersen M.R."/>
            <person name="Archer D.B."/>
            <person name="Baker S.E."/>
            <person name="Benoit I."/>
            <person name="Brakhage A.A."/>
            <person name="Braus G.H."/>
            <person name="Fischer R."/>
            <person name="Frisvad J.C."/>
            <person name="Goldman G.H."/>
            <person name="Houbraken J."/>
            <person name="Oakley B."/>
            <person name="Pocsi I."/>
            <person name="Scazzocchio C."/>
            <person name="Seiboth B."/>
            <person name="vanKuyk P.A."/>
            <person name="Wortman J."/>
            <person name="Dyer P.S."/>
            <person name="Grigoriev I.V."/>
        </authorList>
    </citation>
    <scope>NUCLEOTIDE SEQUENCE [LARGE SCALE GENOMIC DNA]</scope>
    <source>
        <strain evidence="3">DTO 134E9</strain>
    </source>
</reference>
<dbReference type="RefSeq" id="XP_040693902.1">
    <property type="nucleotide sequence ID" value="XM_040832261.1"/>
</dbReference>
<feature type="compositionally biased region" description="Polar residues" evidence="1">
    <location>
        <begin position="206"/>
        <end position="220"/>
    </location>
</feature>
<feature type="compositionally biased region" description="Polar residues" evidence="1">
    <location>
        <begin position="681"/>
        <end position="699"/>
    </location>
</feature>
<feature type="compositionally biased region" description="Low complexity" evidence="1">
    <location>
        <begin position="224"/>
        <end position="233"/>
    </location>
</feature>
<dbReference type="EMBL" id="KV878209">
    <property type="protein sequence ID" value="OJJ40226.1"/>
    <property type="molecule type" value="Genomic_DNA"/>
</dbReference>
<feature type="compositionally biased region" description="Low complexity" evidence="1">
    <location>
        <begin position="171"/>
        <end position="181"/>
    </location>
</feature>
<feature type="compositionally biased region" description="Basic and acidic residues" evidence="1">
    <location>
        <begin position="378"/>
        <end position="389"/>
    </location>
</feature>
<feature type="region of interest" description="Disordered" evidence="1">
    <location>
        <begin position="1"/>
        <end position="389"/>
    </location>
</feature>
<dbReference type="PANTHER" id="PTHR33472:SF28">
    <property type="entry name" value="BROMO AND FHA DOMAIN-CONTAINING PROTEIN DDB_G0267958"/>
    <property type="match status" value="1"/>
</dbReference>
<accession>A0A1L9RZ39</accession>
<feature type="compositionally biased region" description="Basic and acidic residues" evidence="1">
    <location>
        <begin position="661"/>
        <end position="679"/>
    </location>
</feature>
<feature type="compositionally biased region" description="Basic residues" evidence="1">
    <location>
        <begin position="1"/>
        <end position="12"/>
    </location>
</feature>
<dbReference type="PANTHER" id="PTHR33472">
    <property type="entry name" value="OS01G0106600 PROTEIN"/>
    <property type="match status" value="1"/>
</dbReference>
<feature type="compositionally biased region" description="Pro residues" evidence="1">
    <location>
        <begin position="234"/>
        <end position="243"/>
    </location>
</feature>
<feature type="compositionally biased region" description="Low complexity" evidence="1">
    <location>
        <begin position="332"/>
        <end position="346"/>
    </location>
</feature>
<dbReference type="VEuPathDB" id="FungiDB:ASPWEDRAFT_194392"/>
<feature type="compositionally biased region" description="Basic residues" evidence="1">
    <location>
        <begin position="74"/>
        <end position="85"/>
    </location>
</feature>
<dbReference type="OrthoDB" id="4155914at2759"/>